<proteinExistence type="predicted"/>
<dbReference type="Proteomes" id="UP000046392">
    <property type="component" value="Unplaced"/>
</dbReference>
<evidence type="ECO:0000313" key="3">
    <source>
        <dbReference type="WBParaSite" id="SPAL_0001727200.1"/>
    </source>
</evidence>
<sequence>MNPMHAWELEPVFGYPIRHPELYNKTKETEEMKNDRRKRQTTEATTTTTVKPDVNVTFEQLFSNISMTTVGNFSKYGKLDEPWLKFNDTNKLGLVISGNLSEVKYVNATTKKCMKLAALFKKYEDILPKGSHLDLILERVAVEGEEEE</sequence>
<accession>A0A0N5CHF5</accession>
<dbReference type="WBParaSite" id="SPAL_0001727200.1">
    <property type="protein sequence ID" value="SPAL_0001727200.1"/>
    <property type="gene ID" value="SPAL_0001727200"/>
</dbReference>
<protein>
    <submittedName>
        <fullName evidence="3">DUF659 domain-containing protein</fullName>
    </submittedName>
</protein>
<name>A0A0N5CHF5_STREA</name>
<feature type="compositionally biased region" description="Basic and acidic residues" evidence="1">
    <location>
        <begin position="24"/>
        <end position="34"/>
    </location>
</feature>
<reference evidence="3" key="1">
    <citation type="submission" date="2017-02" db="UniProtKB">
        <authorList>
            <consortium name="WormBaseParasite"/>
        </authorList>
    </citation>
    <scope>IDENTIFICATION</scope>
</reference>
<feature type="region of interest" description="Disordered" evidence="1">
    <location>
        <begin position="24"/>
        <end position="48"/>
    </location>
</feature>
<evidence type="ECO:0000313" key="2">
    <source>
        <dbReference type="Proteomes" id="UP000046392"/>
    </source>
</evidence>
<keyword evidence="2" id="KW-1185">Reference proteome</keyword>
<dbReference type="AlphaFoldDB" id="A0A0N5CHF5"/>
<organism evidence="2 3">
    <name type="scientific">Strongyloides papillosus</name>
    <name type="common">Intestinal threadworm</name>
    <dbReference type="NCBI Taxonomy" id="174720"/>
    <lineage>
        <taxon>Eukaryota</taxon>
        <taxon>Metazoa</taxon>
        <taxon>Ecdysozoa</taxon>
        <taxon>Nematoda</taxon>
        <taxon>Chromadorea</taxon>
        <taxon>Rhabditida</taxon>
        <taxon>Tylenchina</taxon>
        <taxon>Panagrolaimomorpha</taxon>
        <taxon>Strongyloidoidea</taxon>
        <taxon>Strongyloididae</taxon>
        <taxon>Strongyloides</taxon>
    </lineage>
</organism>
<evidence type="ECO:0000256" key="1">
    <source>
        <dbReference type="SAM" id="MobiDB-lite"/>
    </source>
</evidence>
<dbReference type="STRING" id="174720.A0A0N5CHF5"/>